<dbReference type="InterPro" id="IPR050789">
    <property type="entry name" value="Diverse_Enzym_Activities"/>
</dbReference>
<keyword evidence="5" id="KW-1185">Reference proteome</keyword>
<keyword evidence="2" id="KW-0378">Hydrolase</keyword>
<protein>
    <recommendedName>
        <fullName evidence="3">Beta-lactamase-related domain-containing protein</fullName>
    </recommendedName>
</protein>
<name>A0A0D2I6G9_9EURO</name>
<evidence type="ECO:0000313" key="4">
    <source>
        <dbReference type="EMBL" id="KIX92811.1"/>
    </source>
</evidence>
<evidence type="ECO:0000256" key="2">
    <source>
        <dbReference type="ARBA" id="ARBA00022801"/>
    </source>
</evidence>
<dbReference type="InterPro" id="IPR001466">
    <property type="entry name" value="Beta-lactam-related"/>
</dbReference>
<organism evidence="4 5">
    <name type="scientific">Fonsecaea multimorphosa CBS 102226</name>
    <dbReference type="NCBI Taxonomy" id="1442371"/>
    <lineage>
        <taxon>Eukaryota</taxon>
        <taxon>Fungi</taxon>
        <taxon>Dikarya</taxon>
        <taxon>Ascomycota</taxon>
        <taxon>Pezizomycotina</taxon>
        <taxon>Eurotiomycetes</taxon>
        <taxon>Chaetothyriomycetidae</taxon>
        <taxon>Chaetothyriales</taxon>
        <taxon>Herpotrichiellaceae</taxon>
        <taxon>Fonsecaea</taxon>
    </lineage>
</organism>
<evidence type="ECO:0000313" key="5">
    <source>
        <dbReference type="Proteomes" id="UP000053411"/>
    </source>
</evidence>
<gene>
    <name evidence="4" type="ORF">Z520_11474</name>
</gene>
<dbReference type="STRING" id="1442371.A0A0D2I6G9"/>
<dbReference type="VEuPathDB" id="FungiDB:Z520_11474"/>
<proteinExistence type="inferred from homology"/>
<dbReference type="OrthoDB" id="428260at2759"/>
<comment type="similarity">
    <text evidence="1">Belongs to the class-A beta-lactamase family.</text>
</comment>
<dbReference type="EMBL" id="KN848100">
    <property type="protein sequence ID" value="KIX92811.1"/>
    <property type="molecule type" value="Genomic_DNA"/>
</dbReference>
<sequence>MSAFEDRLKSLCEPESPARAFPGLVLLANDKTGKRVYQQAVGKTSVDASKARPLTPDSIYWVASCTKLIAAICALQVVEQGLISLDDDVGKVCPELAHPDILLGFGEDDKPILQKSTRPILFRHLLTHTSGLANHFIHPDIARWWEVSGKNVADYHGNILELYNTPLIAEPGTQWTYSPGLDWAGVVVARLTEEPGLGAYAEKHIWQPLGIKDAAFRQRELRLSPAELAARWVWMTQRDQGKLMPAEPLYPLNPKDEWGGGALYITPAEYIKVLTSLLCNDGKLLQPSTIDKYVFEPELVEGKVGMDAQKSLLKVLATHRARRMFSGGLPAPDPDHPNGSGGAIEYQYSLLGLLNKKQGEKQWTLSWSGLPNLFWWVNPGEEICGMYASQLLPPGDPQSLDLASLWRTTMEERFGKVTFARTRAAS</sequence>
<reference evidence="4 5" key="1">
    <citation type="submission" date="2015-01" db="EMBL/GenBank/DDBJ databases">
        <title>The Genome Sequence of Fonsecaea multimorphosa CBS 102226.</title>
        <authorList>
            <consortium name="The Broad Institute Genomics Platform"/>
            <person name="Cuomo C."/>
            <person name="de Hoog S."/>
            <person name="Gorbushina A."/>
            <person name="Stielow B."/>
            <person name="Teixiera M."/>
            <person name="Abouelleil A."/>
            <person name="Chapman S.B."/>
            <person name="Priest M."/>
            <person name="Young S.K."/>
            <person name="Wortman J."/>
            <person name="Nusbaum C."/>
            <person name="Birren B."/>
        </authorList>
    </citation>
    <scope>NUCLEOTIDE SEQUENCE [LARGE SCALE GENOMIC DNA]</scope>
    <source>
        <strain evidence="4 5">CBS 102226</strain>
    </source>
</reference>
<dbReference type="Gene3D" id="3.40.710.10">
    <property type="entry name" value="DD-peptidase/beta-lactamase superfamily"/>
    <property type="match status" value="1"/>
</dbReference>
<dbReference type="PANTHER" id="PTHR43283">
    <property type="entry name" value="BETA-LACTAMASE-RELATED"/>
    <property type="match status" value="1"/>
</dbReference>
<dbReference type="AlphaFoldDB" id="A0A0D2I6G9"/>
<dbReference type="GO" id="GO:0016787">
    <property type="term" value="F:hydrolase activity"/>
    <property type="evidence" value="ECO:0007669"/>
    <property type="project" value="UniProtKB-KW"/>
</dbReference>
<evidence type="ECO:0000256" key="1">
    <source>
        <dbReference type="ARBA" id="ARBA00009009"/>
    </source>
</evidence>
<accession>A0A0D2I6G9</accession>
<dbReference type="SUPFAM" id="SSF56601">
    <property type="entry name" value="beta-lactamase/transpeptidase-like"/>
    <property type="match status" value="1"/>
</dbReference>
<dbReference type="RefSeq" id="XP_016626934.1">
    <property type="nucleotide sequence ID" value="XM_016781963.1"/>
</dbReference>
<dbReference type="GeneID" id="27717220"/>
<dbReference type="PANTHER" id="PTHR43283:SF17">
    <property type="entry name" value="(LOVD), PUTATIVE (AFU_ORTHOLOGUE AFUA_5G00920)-RELATED"/>
    <property type="match status" value="1"/>
</dbReference>
<dbReference type="InterPro" id="IPR012338">
    <property type="entry name" value="Beta-lactam/transpept-like"/>
</dbReference>
<feature type="domain" description="Beta-lactamase-related" evidence="3">
    <location>
        <begin position="19"/>
        <end position="397"/>
    </location>
</feature>
<dbReference type="Pfam" id="PF00144">
    <property type="entry name" value="Beta-lactamase"/>
    <property type="match status" value="1"/>
</dbReference>
<dbReference type="Proteomes" id="UP000053411">
    <property type="component" value="Unassembled WGS sequence"/>
</dbReference>
<evidence type="ECO:0000259" key="3">
    <source>
        <dbReference type="Pfam" id="PF00144"/>
    </source>
</evidence>